<dbReference type="SUPFAM" id="SSF54373">
    <property type="entry name" value="FAD-linked reductases, C-terminal domain"/>
    <property type="match status" value="1"/>
</dbReference>
<dbReference type="OrthoDB" id="2015447at2759"/>
<dbReference type="SUPFAM" id="SSF51971">
    <property type="entry name" value="Nucleotide-binding domain"/>
    <property type="match status" value="1"/>
</dbReference>
<dbReference type="GO" id="GO:0003884">
    <property type="term" value="F:D-amino-acid oxidase activity"/>
    <property type="evidence" value="ECO:0007669"/>
    <property type="project" value="InterPro"/>
</dbReference>
<feature type="binding site" evidence="6">
    <location>
        <position position="323"/>
    </location>
    <ligand>
        <name>D-dopa</name>
        <dbReference type="ChEBI" id="CHEBI:149689"/>
    </ligand>
</feature>
<dbReference type="Proteomes" id="UP000242287">
    <property type="component" value="Unassembled WGS sequence"/>
</dbReference>
<dbReference type="PANTHER" id="PTHR11530:SF11">
    <property type="entry name" value="D-ASPARTATE OXIDASE"/>
    <property type="match status" value="1"/>
</dbReference>
<keyword evidence="9" id="KW-1185">Reference proteome</keyword>
<dbReference type="PANTHER" id="PTHR11530">
    <property type="entry name" value="D-AMINO ACID OXIDASE"/>
    <property type="match status" value="1"/>
</dbReference>
<evidence type="ECO:0000256" key="6">
    <source>
        <dbReference type="PIRSR" id="PIRSR000189-1"/>
    </source>
</evidence>
<dbReference type="AlphaFoldDB" id="A0A2A9NHI1"/>
<dbReference type="EMBL" id="KZ302096">
    <property type="protein sequence ID" value="PFH47707.1"/>
    <property type="molecule type" value="Genomic_DNA"/>
</dbReference>
<dbReference type="Pfam" id="PF01266">
    <property type="entry name" value="DAO"/>
    <property type="match status" value="1"/>
</dbReference>
<evidence type="ECO:0000313" key="8">
    <source>
        <dbReference type="EMBL" id="PFH47707.1"/>
    </source>
</evidence>
<dbReference type="Gene3D" id="3.30.9.10">
    <property type="entry name" value="D-Amino Acid Oxidase, subunit A, domain 2"/>
    <property type="match status" value="1"/>
</dbReference>
<evidence type="ECO:0000256" key="2">
    <source>
        <dbReference type="ARBA" id="ARBA00006730"/>
    </source>
</evidence>
<evidence type="ECO:0000256" key="1">
    <source>
        <dbReference type="ARBA" id="ARBA00001974"/>
    </source>
</evidence>
<gene>
    <name evidence="8" type="ORF">AMATHDRAFT_67038</name>
</gene>
<evidence type="ECO:0000256" key="3">
    <source>
        <dbReference type="ARBA" id="ARBA00022630"/>
    </source>
</evidence>
<keyword evidence="3" id="KW-0285">Flavoprotein</keyword>
<feature type="domain" description="FAD dependent oxidoreductase" evidence="7">
    <location>
        <begin position="10"/>
        <end position="371"/>
    </location>
</feature>
<dbReference type="GO" id="GO:0071949">
    <property type="term" value="F:FAD binding"/>
    <property type="evidence" value="ECO:0007669"/>
    <property type="project" value="InterPro"/>
</dbReference>
<proteinExistence type="inferred from homology"/>
<sequence length="380" mass="41937">MSVASQKREIVVLGAGVVGLTTAVSIQERGGYNVTIVAETFPTDPKSIRYTSHWAGAHHVYNDVQDEFHRGLEKRTFEKLWELSEPDAPTEGLFLRLGQLEHYHEARSENDQLKTMPDYTSLPLDDSFPQGAKVGTTFTSVTIDTPRYLSYLLSRFLAAGGTIIRASIQHVDQLVQGNGTLVSAAAQRTSLGTPRAQRDLPAAVIICAGIGARSLGGVEDTTVYPVRGQTVILRAPWVNRGRTLMEEGRIAYVIPRRSGDVVVGGIRDANDWYPVPRPEITRDILERALRLCPELAPPEIRAERAPVMGDILPLIIEEGCGLRPAREGGIRLEVEWHTRRPDNRRVPVVHNYGHGGTGFQTSWASADKAVELLEDALRQL</sequence>
<dbReference type="PIRSF" id="PIRSF000189">
    <property type="entry name" value="D-aa_oxidase"/>
    <property type="match status" value="1"/>
</dbReference>
<comment type="cofactor">
    <cofactor evidence="1 6">
        <name>FAD</name>
        <dbReference type="ChEBI" id="CHEBI:57692"/>
    </cofactor>
</comment>
<evidence type="ECO:0000256" key="5">
    <source>
        <dbReference type="ARBA" id="ARBA00023002"/>
    </source>
</evidence>
<protein>
    <recommendedName>
        <fullName evidence="7">FAD dependent oxidoreductase domain-containing protein</fullName>
    </recommendedName>
</protein>
<dbReference type="GO" id="GO:0019478">
    <property type="term" value="P:D-amino acid catabolic process"/>
    <property type="evidence" value="ECO:0007669"/>
    <property type="project" value="TreeGrafter"/>
</dbReference>
<comment type="similarity">
    <text evidence="2">Belongs to the DAMOX/DASOX family.</text>
</comment>
<keyword evidence="4 6" id="KW-0274">FAD</keyword>
<accession>A0A2A9NHI1</accession>
<evidence type="ECO:0000259" key="7">
    <source>
        <dbReference type="Pfam" id="PF01266"/>
    </source>
</evidence>
<reference evidence="8 9" key="1">
    <citation type="submission" date="2014-02" db="EMBL/GenBank/DDBJ databases">
        <title>Transposable element dynamics among asymbiotic and ectomycorrhizal Amanita fungi.</title>
        <authorList>
            <consortium name="DOE Joint Genome Institute"/>
            <person name="Hess J."/>
            <person name="Skrede I."/>
            <person name="Wolfe B."/>
            <person name="LaButti K."/>
            <person name="Ohm R.A."/>
            <person name="Grigoriev I.V."/>
            <person name="Pringle A."/>
        </authorList>
    </citation>
    <scope>NUCLEOTIDE SEQUENCE [LARGE SCALE GENOMIC DNA]</scope>
    <source>
        <strain evidence="8 9">SKay4041</strain>
    </source>
</reference>
<dbReference type="GO" id="GO:0005737">
    <property type="term" value="C:cytoplasm"/>
    <property type="evidence" value="ECO:0007669"/>
    <property type="project" value="TreeGrafter"/>
</dbReference>
<evidence type="ECO:0000313" key="9">
    <source>
        <dbReference type="Proteomes" id="UP000242287"/>
    </source>
</evidence>
<keyword evidence="5" id="KW-0560">Oxidoreductase</keyword>
<feature type="binding site" evidence="6">
    <location>
        <position position="356"/>
    </location>
    <ligand>
        <name>D-dopa</name>
        <dbReference type="ChEBI" id="CHEBI:149689"/>
    </ligand>
</feature>
<organism evidence="8 9">
    <name type="scientific">Amanita thiersii Skay4041</name>
    <dbReference type="NCBI Taxonomy" id="703135"/>
    <lineage>
        <taxon>Eukaryota</taxon>
        <taxon>Fungi</taxon>
        <taxon>Dikarya</taxon>
        <taxon>Basidiomycota</taxon>
        <taxon>Agaricomycotina</taxon>
        <taxon>Agaricomycetes</taxon>
        <taxon>Agaricomycetidae</taxon>
        <taxon>Agaricales</taxon>
        <taxon>Pluteineae</taxon>
        <taxon>Amanitaceae</taxon>
        <taxon>Amanita</taxon>
    </lineage>
</organism>
<dbReference type="InterPro" id="IPR023209">
    <property type="entry name" value="DAO"/>
</dbReference>
<name>A0A2A9NHI1_9AGAR</name>
<feature type="binding site" evidence="6">
    <location>
        <begin position="51"/>
        <end position="52"/>
    </location>
    <ligand>
        <name>FAD</name>
        <dbReference type="ChEBI" id="CHEBI:57692"/>
    </ligand>
</feature>
<dbReference type="InterPro" id="IPR006076">
    <property type="entry name" value="FAD-dep_OxRdtase"/>
</dbReference>
<dbReference type="STRING" id="703135.A0A2A9NHI1"/>
<dbReference type="Gene3D" id="3.40.50.720">
    <property type="entry name" value="NAD(P)-binding Rossmann-like Domain"/>
    <property type="match status" value="1"/>
</dbReference>
<evidence type="ECO:0000256" key="4">
    <source>
        <dbReference type="ARBA" id="ARBA00022827"/>
    </source>
</evidence>